<dbReference type="EMBL" id="BART01033970">
    <property type="protein sequence ID" value="GAH13078.1"/>
    <property type="molecule type" value="Genomic_DNA"/>
</dbReference>
<keyword evidence="7" id="KW-0406">Ion transport</keyword>
<organism evidence="10">
    <name type="scientific">marine sediment metagenome</name>
    <dbReference type="NCBI Taxonomy" id="412755"/>
    <lineage>
        <taxon>unclassified sequences</taxon>
        <taxon>metagenomes</taxon>
        <taxon>ecological metagenomes</taxon>
    </lineage>
</organism>
<evidence type="ECO:0000256" key="8">
    <source>
        <dbReference type="ARBA" id="ARBA00023136"/>
    </source>
</evidence>
<evidence type="ECO:0008006" key="11">
    <source>
        <dbReference type="Google" id="ProtNLM"/>
    </source>
</evidence>
<reference evidence="10" key="1">
    <citation type="journal article" date="2014" name="Front. Microbiol.">
        <title>High frequency of phylogenetically diverse reductive dehalogenase-homologous genes in deep subseafloor sedimentary metagenomes.</title>
        <authorList>
            <person name="Kawai M."/>
            <person name="Futagami T."/>
            <person name="Toyoda A."/>
            <person name="Takaki Y."/>
            <person name="Nishi S."/>
            <person name="Hori S."/>
            <person name="Arai W."/>
            <person name="Tsubouchi T."/>
            <person name="Morono Y."/>
            <person name="Uchiyama I."/>
            <person name="Ito T."/>
            <person name="Fujiyama A."/>
            <person name="Inagaki F."/>
            <person name="Takami H."/>
        </authorList>
    </citation>
    <scope>NUCLEOTIDE SEQUENCE</scope>
    <source>
        <strain evidence="10">Expedition CK06-06</strain>
    </source>
</reference>
<feature type="non-terminal residue" evidence="10">
    <location>
        <position position="1"/>
    </location>
</feature>
<keyword evidence="5" id="KW-1278">Translocase</keyword>
<gene>
    <name evidence="10" type="ORF">S01H4_58201</name>
</gene>
<protein>
    <recommendedName>
        <fullName evidence="11">Sodium-translocating pyrophosphatase</fullName>
    </recommendedName>
</protein>
<dbReference type="PANTHER" id="PTHR31998">
    <property type="entry name" value="K(+)-INSENSITIVE PYROPHOSPHATE-ENERGIZED PROTON PUMP"/>
    <property type="match status" value="1"/>
</dbReference>
<evidence type="ECO:0000313" key="10">
    <source>
        <dbReference type="EMBL" id="GAH13078.1"/>
    </source>
</evidence>
<evidence type="ECO:0000256" key="1">
    <source>
        <dbReference type="ARBA" id="ARBA00004127"/>
    </source>
</evidence>
<keyword evidence="2" id="KW-0813">Transport</keyword>
<evidence type="ECO:0000256" key="5">
    <source>
        <dbReference type="ARBA" id="ARBA00022967"/>
    </source>
</evidence>
<dbReference type="GO" id="GO:0004427">
    <property type="term" value="F:inorganic diphosphate phosphatase activity"/>
    <property type="evidence" value="ECO:0007669"/>
    <property type="project" value="InterPro"/>
</dbReference>
<accession>X1EWU1</accession>
<comment type="caution">
    <text evidence="10">The sequence shown here is derived from an EMBL/GenBank/DDBJ whole genome shotgun (WGS) entry which is preliminary data.</text>
</comment>
<keyword evidence="3 9" id="KW-0812">Transmembrane</keyword>
<keyword evidence="6 9" id="KW-1133">Transmembrane helix</keyword>
<dbReference type="Pfam" id="PF03030">
    <property type="entry name" value="H_PPase"/>
    <property type="match status" value="1"/>
</dbReference>
<keyword evidence="4" id="KW-0460">Magnesium</keyword>
<evidence type="ECO:0000256" key="3">
    <source>
        <dbReference type="ARBA" id="ARBA00022692"/>
    </source>
</evidence>
<evidence type="ECO:0000256" key="2">
    <source>
        <dbReference type="ARBA" id="ARBA00022448"/>
    </source>
</evidence>
<comment type="subcellular location">
    <subcellularLocation>
        <location evidence="1">Endomembrane system</location>
        <topology evidence="1">Multi-pass membrane protein</topology>
    </subcellularLocation>
</comment>
<proteinExistence type="predicted"/>
<evidence type="ECO:0000256" key="6">
    <source>
        <dbReference type="ARBA" id="ARBA00022989"/>
    </source>
</evidence>
<dbReference type="InterPro" id="IPR004131">
    <property type="entry name" value="PPase-energised_H-pump"/>
</dbReference>
<name>X1EWU1_9ZZZZ</name>
<dbReference type="GO" id="GO:0016020">
    <property type="term" value="C:membrane"/>
    <property type="evidence" value="ECO:0007669"/>
    <property type="project" value="InterPro"/>
</dbReference>
<evidence type="ECO:0000256" key="7">
    <source>
        <dbReference type="ARBA" id="ARBA00023065"/>
    </source>
</evidence>
<feature type="transmembrane region" description="Helical" evidence="9">
    <location>
        <begin position="62"/>
        <end position="83"/>
    </location>
</feature>
<evidence type="ECO:0000256" key="4">
    <source>
        <dbReference type="ARBA" id="ARBA00022842"/>
    </source>
</evidence>
<dbReference type="GO" id="GO:0009678">
    <property type="term" value="F:diphosphate hydrolysis-driven proton transmembrane transporter activity"/>
    <property type="evidence" value="ECO:0007669"/>
    <property type="project" value="InterPro"/>
</dbReference>
<sequence length="84" mass="8659">VTIVGALLAVFMFNAGGAWDNAKKLIEAGHFGGKGGEAYPAAVIGDTIGDPLKDAAGPSLHILIKLVNILSITLLPLFLTYAIL</sequence>
<dbReference type="AlphaFoldDB" id="X1EWU1"/>
<evidence type="ECO:0000256" key="9">
    <source>
        <dbReference type="SAM" id="Phobius"/>
    </source>
</evidence>
<keyword evidence="8 9" id="KW-0472">Membrane</keyword>
<dbReference type="GO" id="GO:0012505">
    <property type="term" value="C:endomembrane system"/>
    <property type="evidence" value="ECO:0007669"/>
    <property type="project" value="UniProtKB-SubCell"/>
</dbReference>